<dbReference type="GO" id="GO:0003677">
    <property type="term" value="F:DNA binding"/>
    <property type="evidence" value="ECO:0007669"/>
    <property type="project" value="UniProtKB-KW"/>
</dbReference>
<organism evidence="9 10">
    <name type="scientific">Cymbomonas tetramitiformis</name>
    <dbReference type="NCBI Taxonomy" id="36881"/>
    <lineage>
        <taxon>Eukaryota</taxon>
        <taxon>Viridiplantae</taxon>
        <taxon>Chlorophyta</taxon>
        <taxon>Pyramimonadophyceae</taxon>
        <taxon>Pyramimonadales</taxon>
        <taxon>Pyramimonadaceae</taxon>
        <taxon>Cymbomonas</taxon>
    </lineage>
</organism>
<dbReference type="SUPFAM" id="SSF47823">
    <property type="entry name" value="lambda integrase-like, N-terminal domain"/>
    <property type="match status" value="1"/>
</dbReference>
<evidence type="ECO:0000313" key="9">
    <source>
        <dbReference type="EMBL" id="KAK3238215.1"/>
    </source>
</evidence>
<evidence type="ECO:0000256" key="6">
    <source>
        <dbReference type="PROSITE-ProRule" id="PRU00504"/>
    </source>
</evidence>
<dbReference type="InterPro" id="IPR011042">
    <property type="entry name" value="6-blade_b-propeller_TolB-like"/>
</dbReference>
<evidence type="ECO:0000256" key="2">
    <source>
        <dbReference type="ARBA" id="ARBA00022737"/>
    </source>
</evidence>
<dbReference type="Pfam" id="PF03712">
    <property type="entry name" value="Cu2_monoox_C"/>
    <property type="match status" value="1"/>
</dbReference>
<dbReference type="InterPro" id="IPR008977">
    <property type="entry name" value="PHM/PNGase_F_dom_sf"/>
</dbReference>
<evidence type="ECO:0000256" key="1">
    <source>
        <dbReference type="ARBA" id="ARBA00022729"/>
    </source>
</evidence>
<dbReference type="PROSITE" id="PS51125">
    <property type="entry name" value="NHL"/>
    <property type="match status" value="1"/>
</dbReference>
<proteinExistence type="predicted"/>
<dbReference type="InterPro" id="IPR014784">
    <property type="entry name" value="Cu2_ascorb_mOase-like_C"/>
</dbReference>
<dbReference type="Proteomes" id="UP001190700">
    <property type="component" value="Unassembled WGS sequence"/>
</dbReference>
<feature type="compositionally biased region" description="Gly residues" evidence="7">
    <location>
        <begin position="539"/>
        <end position="557"/>
    </location>
</feature>
<feature type="domain" description="Copper type II ascorbate-dependent monooxygenase C-terminal" evidence="8">
    <location>
        <begin position="4"/>
        <end position="132"/>
    </location>
</feature>
<keyword evidence="10" id="KW-1185">Reference proteome</keyword>
<sequence>MIVEDLTIPPGKEAVDVSVECVNGLEIPIQALAFRVHAHGLGVYNRLDRAGLGGIFGSNDVKLLQRTPQLPQTFESVNQTIVFQPGDRMRMTCRYNSTGMDHTVYDGDHNKDEMCGLYLMFTSDTPIPAMECSGYYDSPTTFSPKGNYGIALGSHALLPAKAAAERRRALPGSGKEKAPIGQIGGISLTPDGRTLVVFHRGDRQWGDDTFSDEERPRITYTKPIEEATIVMLDPDTLLPKGKALGTKLFYFPHGLTICSQGHYWLTDVGLHQAIKMDADGNVLLTVGTKLEAGSGPKHLCQQTALINTMMIQMKDLNDRVAVSEAASEKAVAQMTATAQSGDAELEALRKLPYVPYVSGNPFPPRPSTLESDMPQMYDLYNDKTYDALSKRTNSSMRYEQLVLAPSLSYLHDAVAHSESTLDWIEDPTDPPNLEDLAERIFAAHNTVKGVFALLSNRYTMIQLRAGMESDATIHGGADALRAKLAFIEEKVYAGTEGLVTDSVLTKWLKEFDNTKAKAVMNTHAKASAKTSTFRDRQGGGKGKGAGKGEGSRGNGKGGEGEEQKRGMASGWRQQRGVAMDYAWGSHAVDRGAAKALRSWGVLSGRQQRTAGVDACGDGAVSQHRRLGTSTSSTARIAGVPGAQTRNQQVEACDGLQRTAGRCGGFGMEARRASAGQLAGGLEDAGEKSTSKTEWHEHTVDIFASEISAQLPRYYAQWYDPGHGAVGAVAAKPPPKLAPGSRVEVYWPIDDAWYPGKVGDTDEHSMTRVTYDDGDVEMLDMHTERYRVVPPAKGEQANEWDAALEGRWRSELGNSSLTELAVQMQGAALQDTTLGNYRPKAAAFMHFCVAEGRSWLPATEATVRLYIAHLMSKGTIRAASLQPYLSAVNNYHEDMGFDGPAKGRSVSRAVKGMASLQVAAAGTQNEEETKSHIAVADGVISVVLHREKGKRHVRLKRRLTIPATGVAGLVQLLERWQSARDEWWQRTSSPCGGAEKDSYWRLPWEQGRLTSAQANDWPTSVAVTADGSFFVADGYCGSRVAHFDPTGNFLKDLGTAGKMKVPHSIVLDQLHRNLYVADRENGRVRVIDQHGHESTLVSFEYMGGNPYAISMHGSSLLVLVWPLDADSDSRAPWLMEVALGVFDLEKDPNRDGQEVLVEHRGKPKVIGSVELIGMDGPHDIAIGSPLEDHKVFVAETRWGSMMPNISNLHILGCSTMHLRPQNNSRDASCWYMDAPHRDVANESAVLSSTSVSPLASLNALEMLGLMGIVSSIASAAYIFSKRKHEF</sequence>
<dbReference type="InterPro" id="IPR024548">
    <property type="entry name" value="Cu2_monoox_C"/>
</dbReference>
<keyword evidence="5" id="KW-0325">Glycoprotein</keyword>
<name>A0AAE0BLL4_9CHLO</name>
<feature type="repeat" description="NHL" evidence="6">
    <location>
        <begin position="1015"/>
        <end position="1045"/>
    </location>
</feature>
<keyword evidence="3" id="KW-0238">DNA-binding</keyword>
<dbReference type="GO" id="GO:0016715">
    <property type="term" value="F:oxidoreductase activity, acting on paired donors, with incorporation or reduction of molecular oxygen, reduced ascorbate as one donor, and incorporation of one atom of oxygen"/>
    <property type="evidence" value="ECO:0007669"/>
    <property type="project" value="InterPro"/>
</dbReference>
<evidence type="ECO:0000259" key="8">
    <source>
        <dbReference type="Pfam" id="PF03712"/>
    </source>
</evidence>
<evidence type="ECO:0000256" key="7">
    <source>
        <dbReference type="SAM" id="MobiDB-lite"/>
    </source>
</evidence>
<keyword evidence="1" id="KW-0732">Signal</keyword>
<dbReference type="InterPro" id="IPR010998">
    <property type="entry name" value="Integrase_recombinase_N"/>
</dbReference>
<dbReference type="Gene3D" id="2.120.10.30">
    <property type="entry name" value="TolB, C-terminal domain"/>
    <property type="match status" value="2"/>
</dbReference>
<evidence type="ECO:0000256" key="4">
    <source>
        <dbReference type="ARBA" id="ARBA00023157"/>
    </source>
</evidence>
<keyword evidence="4" id="KW-1015">Disulfide bond</keyword>
<evidence type="ECO:0000313" key="10">
    <source>
        <dbReference type="Proteomes" id="UP001190700"/>
    </source>
</evidence>
<dbReference type="Gene3D" id="2.60.120.230">
    <property type="match status" value="1"/>
</dbReference>
<accession>A0AAE0BLL4</accession>
<dbReference type="SUPFAM" id="SSF101898">
    <property type="entry name" value="NHL repeat"/>
    <property type="match status" value="1"/>
</dbReference>
<dbReference type="InterPro" id="IPR001258">
    <property type="entry name" value="NHL_repeat"/>
</dbReference>
<dbReference type="Gene3D" id="2.30.30.140">
    <property type="match status" value="1"/>
</dbReference>
<feature type="region of interest" description="Disordered" evidence="7">
    <location>
        <begin position="522"/>
        <end position="572"/>
    </location>
</feature>
<comment type="caution">
    <text evidence="9">The sequence shown here is derived from an EMBL/GenBank/DDBJ whole genome shotgun (WGS) entry which is preliminary data.</text>
</comment>
<gene>
    <name evidence="9" type="ORF">CYMTET_51759</name>
</gene>
<reference evidence="9 10" key="1">
    <citation type="journal article" date="2015" name="Genome Biol. Evol.">
        <title>Comparative Genomics of a Bacterivorous Green Alga Reveals Evolutionary Causalities and Consequences of Phago-Mixotrophic Mode of Nutrition.</title>
        <authorList>
            <person name="Burns J.A."/>
            <person name="Paasch A."/>
            <person name="Narechania A."/>
            <person name="Kim E."/>
        </authorList>
    </citation>
    <scope>NUCLEOTIDE SEQUENCE [LARGE SCALE GENOMIC DNA]</scope>
    <source>
        <strain evidence="9 10">PLY_AMNH</strain>
    </source>
</reference>
<dbReference type="CDD" id="cd20404">
    <property type="entry name" value="Tudor_Agenet_AtEML-like"/>
    <property type="match status" value="1"/>
</dbReference>
<keyword evidence="2" id="KW-0677">Repeat</keyword>
<dbReference type="PANTHER" id="PTHR10680">
    <property type="entry name" value="PEPTIDYL-GLYCINE ALPHA-AMIDATING MONOOXYGENASE"/>
    <property type="match status" value="1"/>
</dbReference>
<evidence type="ECO:0000256" key="5">
    <source>
        <dbReference type="ARBA" id="ARBA00023180"/>
    </source>
</evidence>
<dbReference type="PANTHER" id="PTHR10680:SF14">
    <property type="entry name" value="PEPTIDYL-GLYCINE ALPHA-AMIDATING MONOOXYGENASE"/>
    <property type="match status" value="1"/>
</dbReference>
<evidence type="ECO:0000256" key="3">
    <source>
        <dbReference type="ARBA" id="ARBA00023125"/>
    </source>
</evidence>
<dbReference type="Gene3D" id="1.10.150.130">
    <property type="match status" value="1"/>
</dbReference>
<dbReference type="EMBL" id="LGRX02034299">
    <property type="protein sequence ID" value="KAK3238215.1"/>
    <property type="molecule type" value="Genomic_DNA"/>
</dbReference>
<dbReference type="SUPFAM" id="SSF49742">
    <property type="entry name" value="PHM/PNGase F"/>
    <property type="match status" value="1"/>
</dbReference>
<protein>
    <recommendedName>
        <fullName evidence="8">Copper type II ascorbate-dependent monooxygenase C-terminal domain-containing protein</fullName>
    </recommendedName>
</protein>